<comment type="cofactor">
    <cofactor evidence="1">
        <name>pyridoxal 5'-phosphate</name>
        <dbReference type="ChEBI" id="CHEBI:597326"/>
    </cofactor>
</comment>
<protein>
    <submittedName>
        <fullName evidence="7">PLP-dependent L-allo-threonine aldolase</fullName>
    </submittedName>
</protein>
<evidence type="ECO:0000256" key="3">
    <source>
        <dbReference type="ARBA" id="ARBA00022898"/>
    </source>
</evidence>
<organism evidence="7 8">
    <name type="scientific">Tetrahymena thermophila (strain SB210)</name>
    <dbReference type="NCBI Taxonomy" id="312017"/>
    <lineage>
        <taxon>Eukaryota</taxon>
        <taxon>Sar</taxon>
        <taxon>Alveolata</taxon>
        <taxon>Ciliophora</taxon>
        <taxon>Intramacronucleata</taxon>
        <taxon>Oligohymenophorea</taxon>
        <taxon>Hymenostomatida</taxon>
        <taxon>Tetrahymenina</taxon>
        <taxon>Tetrahymenidae</taxon>
        <taxon>Tetrahymena</taxon>
    </lineage>
</organism>
<dbReference type="Gene3D" id="3.40.640.10">
    <property type="entry name" value="Type I PLP-dependent aspartate aminotransferase-like (Major domain)"/>
    <property type="match status" value="1"/>
</dbReference>
<dbReference type="InterPro" id="IPR001597">
    <property type="entry name" value="ArAA_b-elim_lyase/Thr_aldolase"/>
</dbReference>
<dbReference type="GO" id="GO:0006567">
    <property type="term" value="P:L-threonine catabolic process"/>
    <property type="evidence" value="ECO:0007669"/>
    <property type="project" value="TreeGrafter"/>
</dbReference>
<accession>Q240K4</accession>
<evidence type="ECO:0000256" key="1">
    <source>
        <dbReference type="ARBA" id="ARBA00001933"/>
    </source>
</evidence>
<keyword evidence="8" id="KW-1185">Reference proteome</keyword>
<evidence type="ECO:0000313" key="7">
    <source>
        <dbReference type="EMBL" id="EAS02204.1"/>
    </source>
</evidence>
<name>Q240K4_TETTS</name>
<evidence type="ECO:0000259" key="6">
    <source>
        <dbReference type="Pfam" id="PF01212"/>
    </source>
</evidence>
<reference evidence="8" key="1">
    <citation type="journal article" date="2006" name="PLoS Biol.">
        <title>Macronuclear genome sequence of the ciliate Tetrahymena thermophila, a model eukaryote.</title>
        <authorList>
            <person name="Eisen J.A."/>
            <person name="Coyne R.S."/>
            <person name="Wu M."/>
            <person name="Wu D."/>
            <person name="Thiagarajan M."/>
            <person name="Wortman J.R."/>
            <person name="Badger J.H."/>
            <person name="Ren Q."/>
            <person name="Amedeo P."/>
            <person name="Jones K.M."/>
            <person name="Tallon L.J."/>
            <person name="Delcher A.L."/>
            <person name="Salzberg S.L."/>
            <person name="Silva J.C."/>
            <person name="Haas B.J."/>
            <person name="Majoros W.H."/>
            <person name="Farzad M."/>
            <person name="Carlton J.M."/>
            <person name="Smith R.K. Jr."/>
            <person name="Garg J."/>
            <person name="Pearlman R.E."/>
            <person name="Karrer K.M."/>
            <person name="Sun L."/>
            <person name="Manning G."/>
            <person name="Elde N.C."/>
            <person name="Turkewitz A.P."/>
            <person name="Asai D.J."/>
            <person name="Wilkes D.E."/>
            <person name="Wang Y."/>
            <person name="Cai H."/>
            <person name="Collins K."/>
            <person name="Stewart B.A."/>
            <person name="Lee S.R."/>
            <person name="Wilamowska K."/>
            <person name="Weinberg Z."/>
            <person name="Ruzzo W.L."/>
            <person name="Wloga D."/>
            <person name="Gaertig J."/>
            <person name="Frankel J."/>
            <person name="Tsao C.-C."/>
            <person name="Gorovsky M.A."/>
            <person name="Keeling P.J."/>
            <person name="Waller R.F."/>
            <person name="Patron N.J."/>
            <person name="Cherry J.M."/>
            <person name="Stover N.A."/>
            <person name="Krieger C.J."/>
            <person name="del Toro C."/>
            <person name="Ryder H.F."/>
            <person name="Williamson S.C."/>
            <person name="Barbeau R.A."/>
            <person name="Hamilton E.P."/>
            <person name="Orias E."/>
        </authorList>
    </citation>
    <scope>NUCLEOTIDE SEQUENCE [LARGE SCALE GENOMIC DNA]</scope>
    <source>
        <strain evidence="8">SB210</strain>
    </source>
</reference>
<dbReference type="GO" id="GO:0006545">
    <property type="term" value="P:glycine biosynthetic process"/>
    <property type="evidence" value="ECO:0007669"/>
    <property type="project" value="TreeGrafter"/>
</dbReference>
<dbReference type="PANTHER" id="PTHR48097:SF9">
    <property type="entry name" value="L-THREONINE ALDOLASE"/>
    <property type="match status" value="1"/>
</dbReference>
<dbReference type="HOGENOM" id="CLU_029381_0_4_1"/>
<dbReference type="Gene3D" id="3.90.1150.10">
    <property type="entry name" value="Aspartate Aminotransferase, domain 1"/>
    <property type="match status" value="1"/>
</dbReference>
<dbReference type="SUPFAM" id="SSF53383">
    <property type="entry name" value="PLP-dependent transferases"/>
    <property type="match status" value="1"/>
</dbReference>
<dbReference type="OrthoDB" id="10261951at2759"/>
<dbReference type="InterPro" id="IPR015422">
    <property type="entry name" value="PyrdxlP-dep_Trfase_small"/>
</dbReference>
<dbReference type="NCBIfam" id="NF041359">
    <property type="entry name" value="GntG_guanitoxin"/>
    <property type="match status" value="1"/>
</dbReference>
<dbReference type="InParanoid" id="Q240K4"/>
<sequence>MINREETKMKSIDVRSDTVTHPTKRMYEAMFNAQIGDDVYYEDDTVNKLEKMAAELVGMEAALFVPTGTMGNQILVMAHCQRGQEIIIGIDHHVAEDEVAGCAVLAGVQTRTLPTKDGYMDLQDIENSIRKDIYDWIPETGLICLENSMQGRALSLEYMAKVRELGNKYKIPVHLDGARMFNACTALKCSPREMGQYVDSLNFCLSKGLCAPIGSMICGSKKLIQKARRLRKLLGGGMRQVGIIAAAGIIAIQEMIPQLEDDHRIARILAEELSLIPEVDVKFEALSTNMVFWQFRDQKMRNLVNFQQCLAKKNIKINLPWEPKYWFRFVIHHYIREEQVQQIVDAIKSYIAQSEDRIQASL</sequence>
<dbReference type="GO" id="GO:0005829">
    <property type="term" value="C:cytosol"/>
    <property type="evidence" value="ECO:0007669"/>
    <property type="project" value="TreeGrafter"/>
</dbReference>
<comment type="similarity">
    <text evidence="2">Belongs to the threonine aldolase family.</text>
</comment>
<gene>
    <name evidence="7" type="ORF">TTHERM_00989450</name>
</gene>
<feature type="domain" description="Aromatic amino acid beta-eliminating lyase/threonine aldolase" evidence="6">
    <location>
        <begin position="13"/>
        <end position="293"/>
    </location>
</feature>
<dbReference type="Proteomes" id="UP000009168">
    <property type="component" value="Unassembled WGS sequence"/>
</dbReference>
<dbReference type="KEGG" id="tet:TTHERM_00989450"/>
<evidence type="ECO:0000256" key="5">
    <source>
        <dbReference type="PIRSR" id="PIRSR017617-1"/>
    </source>
</evidence>
<dbReference type="eggNOG" id="KOG1368">
    <property type="taxonomic scope" value="Eukaryota"/>
</dbReference>
<dbReference type="InterPro" id="IPR015424">
    <property type="entry name" value="PyrdxlP-dep_Trfase"/>
</dbReference>
<dbReference type="PIRSF" id="PIRSF017617">
    <property type="entry name" value="Thr_aldolase"/>
    <property type="match status" value="1"/>
</dbReference>
<dbReference type="Pfam" id="PF01212">
    <property type="entry name" value="Beta_elim_lyase"/>
    <property type="match status" value="1"/>
</dbReference>
<dbReference type="OMA" id="VQTNIVI"/>
<proteinExistence type="inferred from homology"/>
<dbReference type="FunFam" id="3.40.640.10:FF:000030">
    <property type="entry name" value="Low-specificity L-threonine aldolase"/>
    <property type="match status" value="1"/>
</dbReference>
<dbReference type="GO" id="GO:0008732">
    <property type="term" value="F:L-allo-threonine aldolase activity"/>
    <property type="evidence" value="ECO:0007669"/>
    <property type="project" value="TreeGrafter"/>
</dbReference>
<dbReference type="STRING" id="312017.Q240K4"/>
<dbReference type="PANTHER" id="PTHR48097">
    <property type="entry name" value="L-THREONINE ALDOLASE-RELATED"/>
    <property type="match status" value="1"/>
</dbReference>
<dbReference type="AlphaFoldDB" id="Q240K4"/>
<keyword evidence="4" id="KW-0456">Lyase</keyword>
<dbReference type="GeneID" id="7828041"/>
<dbReference type="RefSeq" id="XP_001022449.1">
    <property type="nucleotide sequence ID" value="XM_001022449.3"/>
</dbReference>
<evidence type="ECO:0000256" key="2">
    <source>
        <dbReference type="ARBA" id="ARBA00006966"/>
    </source>
</evidence>
<evidence type="ECO:0000256" key="4">
    <source>
        <dbReference type="ARBA" id="ARBA00023239"/>
    </source>
</evidence>
<dbReference type="InterPro" id="IPR015421">
    <property type="entry name" value="PyrdxlP-dep_Trfase_major"/>
</dbReference>
<feature type="modified residue" description="N6-(pyridoxal phosphate)lysine" evidence="5">
    <location>
        <position position="207"/>
    </location>
</feature>
<dbReference type="InterPro" id="IPR023603">
    <property type="entry name" value="Low_specificity_L-TA-like"/>
</dbReference>
<keyword evidence="3" id="KW-0663">Pyridoxal phosphate</keyword>
<dbReference type="EMBL" id="GG662546">
    <property type="protein sequence ID" value="EAS02204.1"/>
    <property type="molecule type" value="Genomic_DNA"/>
</dbReference>
<evidence type="ECO:0000313" key="8">
    <source>
        <dbReference type="Proteomes" id="UP000009168"/>
    </source>
</evidence>